<proteinExistence type="predicted"/>
<keyword evidence="1" id="KW-0479">Metal-binding</keyword>
<dbReference type="Gene3D" id="3.10.180.10">
    <property type="entry name" value="2,3-Dihydroxybiphenyl 1,2-Dioxygenase, domain 1"/>
    <property type="match status" value="1"/>
</dbReference>
<evidence type="ECO:0000313" key="4">
    <source>
        <dbReference type="EMBL" id="AXE77670.1"/>
    </source>
</evidence>
<dbReference type="PANTHER" id="PTHR43048:SF6">
    <property type="entry name" value="BLR8189 PROTEIN"/>
    <property type="match status" value="1"/>
</dbReference>
<accession>A0A2Z5JBK3</accession>
<dbReference type="RefSeq" id="WP_114244284.1">
    <property type="nucleotide sequence ID" value="NZ_BMRN01000008.1"/>
</dbReference>
<sequence length="190" mass="20752">MTATSVRGIDHIGVTVPDLETATLFLARAFGAEVLYDTLRRQDHPQGGRDVERRLGVPAGTQQLAIRMLALPGDGPGIELFEFQGPRREPPVLPCDFGWQHVALYADDLDAAVRDCVAAGASLLAPAQPLWGPEAGERNRFAYLRTPWGSTLVLLTYPDPQPWERTAPRRRVRPAPVGTGAWPTDPARPS</sequence>
<dbReference type="GO" id="GO:0004493">
    <property type="term" value="F:methylmalonyl-CoA epimerase activity"/>
    <property type="evidence" value="ECO:0007669"/>
    <property type="project" value="TreeGrafter"/>
</dbReference>
<evidence type="ECO:0000256" key="2">
    <source>
        <dbReference type="SAM" id="MobiDB-lite"/>
    </source>
</evidence>
<dbReference type="InterPro" id="IPR037523">
    <property type="entry name" value="VOC_core"/>
</dbReference>
<dbReference type="PROSITE" id="PS51819">
    <property type="entry name" value="VOC"/>
    <property type="match status" value="1"/>
</dbReference>
<gene>
    <name evidence="4" type="ORF">C5746_12720</name>
</gene>
<dbReference type="KEGG" id="sata:C5746_12720"/>
<reference evidence="4 5" key="1">
    <citation type="journal article" date="2018" name="Front. Microbiol.">
        <title>Genome Sequencing of Streptomyces atratus SCSIOZH16 and Activation Production of Nocardamine via Metabolic Engineering.</title>
        <authorList>
            <person name="Li Y."/>
            <person name="Zhang C."/>
            <person name="Liu C."/>
            <person name="Ju J."/>
            <person name="Ma J."/>
        </authorList>
    </citation>
    <scope>NUCLEOTIDE SEQUENCE [LARGE SCALE GENOMIC DNA]</scope>
    <source>
        <strain evidence="4 5">SCSIO_ZH16</strain>
    </source>
</reference>
<name>A0A2Z5JBK3_STRAR</name>
<evidence type="ECO:0000259" key="3">
    <source>
        <dbReference type="PROSITE" id="PS51819"/>
    </source>
</evidence>
<dbReference type="Pfam" id="PF13669">
    <property type="entry name" value="Glyoxalase_4"/>
    <property type="match status" value="1"/>
</dbReference>
<dbReference type="InterPro" id="IPR051785">
    <property type="entry name" value="MMCE/EMCE_epimerase"/>
</dbReference>
<dbReference type="SUPFAM" id="SSF54593">
    <property type="entry name" value="Glyoxalase/Bleomycin resistance protein/Dihydroxybiphenyl dioxygenase"/>
    <property type="match status" value="1"/>
</dbReference>
<dbReference type="AlphaFoldDB" id="A0A2Z5JBK3"/>
<dbReference type="PANTHER" id="PTHR43048">
    <property type="entry name" value="METHYLMALONYL-COA EPIMERASE"/>
    <property type="match status" value="1"/>
</dbReference>
<feature type="domain" description="VOC" evidence="3">
    <location>
        <begin position="8"/>
        <end position="157"/>
    </location>
</feature>
<organism evidence="4 5">
    <name type="scientific">Streptomyces atratus</name>
    <dbReference type="NCBI Taxonomy" id="1893"/>
    <lineage>
        <taxon>Bacteria</taxon>
        <taxon>Bacillati</taxon>
        <taxon>Actinomycetota</taxon>
        <taxon>Actinomycetes</taxon>
        <taxon>Kitasatosporales</taxon>
        <taxon>Streptomycetaceae</taxon>
        <taxon>Streptomyces</taxon>
    </lineage>
</organism>
<dbReference type="GeneID" id="95519345"/>
<dbReference type="Proteomes" id="UP000252698">
    <property type="component" value="Chromosome"/>
</dbReference>
<dbReference type="GO" id="GO:0046491">
    <property type="term" value="P:L-methylmalonyl-CoA metabolic process"/>
    <property type="evidence" value="ECO:0007669"/>
    <property type="project" value="TreeGrafter"/>
</dbReference>
<evidence type="ECO:0000313" key="5">
    <source>
        <dbReference type="Proteomes" id="UP000252698"/>
    </source>
</evidence>
<evidence type="ECO:0000256" key="1">
    <source>
        <dbReference type="ARBA" id="ARBA00022723"/>
    </source>
</evidence>
<dbReference type="InterPro" id="IPR029068">
    <property type="entry name" value="Glyas_Bleomycin-R_OHBP_Dase"/>
</dbReference>
<dbReference type="GO" id="GO:0046872">
    <property type="term" value="F:metal ion binding"/>
    <property type="evidence" value="ECO:0007669"/>
    <property type="project" value="UniProtKB-KW"/>
</dbReference>
<dbReference type="EMBL" id="CP027306">
    <property type="protein sequence ID" value="AXE77670.1"/>
    <property type="molecule type" value="Genomic_DNA"/>
</dbReference>
<feature type="region of interest" description="Disordered" evidence="2">
    <location>
        <begin position="160"/>
        <end position="190"/>
    </location>
</feature>
<protein>
    <submittedName>
        <fullName evidence="4">Glyoxalase</fullName>
    </submittedName>
</protein>